<evidence type="ECO:0000313" key="8">
    <source>
        <dbReference type="Proteomes" id="UP000325827"/>
    </source>
</evidence>
<feature type="transmembrane region" description="Helical" evidence="5">
    <location>
        <begin position="132"/>
        <end position="154"/>
    </location>
</feature>
<comment type="subcellular location">
    <subcellularLocation>
        <location evidence="1">Cell membrane</location>
        <topology evidence="1">Multi-pass membrane protein</topology>
    </subcellularLocation>
</comment>
<feature type="transmembrane region" description="Helical" evidence="5">
    <location>
        <begin position="266"/>
        <end position="286"/>
    </location>
</feature>
<sequence>MNREQRLVLIIAILASFVSFLDGTVVTVALPAIQRDLGGGLTTQQWIVDAYLITLGALILVAGSLSDVYGRILIIRIGLILFGITSIAIAVAPTAEFLIIARAFQGVAGALLVPSSLALITSNFRGPAQARAIGIWTAATTSAMIAGPLLGGIFVDVLSWRYVFVINVIPIAIAMWLLAVLGHSDTHRSKVAIDWLGAALCTLGLGGAVYALIEQPTLGWGSPQIWIPLTVGVLSFAGFLVRQALARAPMMPLGLFRIRNFWSGNVATAFIYGALSLNGFVVGVYLQQGAGLPATLAGLAMLPSTLLMIALSSRVGTLAGRWGPRLFMTIGPAIMAVGALLLLTVSSEFSYWTQVLPSVIVFGLGLVLTVSPLTSAILGSMDPSRSGIASAVNNAVSRVAGLLVIAMLGAIVGGALDLTGLHRAAIVTAIFMVIGAVVSFAGIRNPPRSASGASQSEPS</sequence>
<evidence type="ECO:0000256" key="4">
    <source>
        <dbReference type="ARBA" id="ARBA00023136"/>
    </source>
</evidence>
<accession>A0A5J5J930</accession>
<gene>
    <name evidence="7" type="ORF">F6B43_05560</name>
</gene>
<keyword evidence="2 5" id="KW-0812">Transmembrane</keyword>
<feature type="transmembrane region" description="Helical" evidence="5">
    <location>
        <begin position="193"/>
        <end position="213"/>
    </location>
</feature>
<evidence type="ECO:0000256" key="1">
    <source>
        <dbReference type="ARBA" id="ARBA00004651"/>
    </source>
</evidence>
<evidence type="ECO:0000256" key="3">
    <source>
        <dbReference type="ARBA" id="ARBA00022989"/>
    </source>
</evidence>
<dbReference type="Gene3D" id="1.20.1250.20">
    <property type="entry name" value="MFS general substrate transporter like domains"/>
    <property type="match status" value="1"/>
</dbReference>
<feature type="domain" description="Major facilitator superfamily (MFS) profile" evidence="6">
    <location>
        <begin position="8"/>
        <end position="447"/>
    </location>
</feature>
<evidence type="ECO:0000313" key="7">
    <source>
        <dbReference type="EMBL" id="KAA9111684.1"/>
    </source>
</evidence>
<feature type="transmembrane region" description="Helical" evidence="5">
    <location>
        <begin position="225"/>
        <end position="245"/>
    </location>
</feature>
<evidence type="ECO:0000256" key="5">
    <source>
        <dbReference type="SAM" id="Phobius"/>
    </source>
</evidence>
<dbReference type="PRINTS" id="PR01036">
    <property type="entry name" value="TCRTETB"/>
</dbReference>
<feature type="transmembrane region" description="Helical" evidence="5">
    <location>
        <begin position="7"/>
        <end position="33"/>
    </location>
</feature>
<keyword evidence="3 5" id="KW-1133">Transmembrane helix</keyword>
<evidence type="ECO:0000259" key="6">
    <source>
        <dbReference type="PROSITE" id="PS50850"/>
    </source>
</evidence>
<dbReference type="InterPro" id="IPR011701">
    <property type="entry name" value="MFS"/>
</dbReference>
<organism evidence="7 8">
    <name type="scientific">Microbacterium rhizomatis</name>
    <dbReference type="NCBI Taxonomy" id="1631477"/>
    <lineage>
        <taxon>Bacteria</taxon>
        <taxon>Bacillati</taxon>
        <taxon>Actinomycetota</taxon>
        <taxon>Actinomycetes</taxon>
        <taxon>Micrococcales</taxon>
        <taxon>Microbacteriaceae</taxon>
        <taxon>Microbacterium</taxon>
    </lineage>
</organism>
<dbReference type="InterPro" id="IPR036259">
    <property type="entry name" value="MFS_trans_sf"/>
</dbReference>
<feature type="transmembrane region" description="Helical" evidence="5">
    <location>
        <begin position="292"/>
        <end position="311"/>
    </location>
</feature>
<protein>
    <submittedName>
        <fullName evidence="7">MFS transporter</fullName>
    </submittedName>
</protein>
<feature type="transmembrane region" description="Helical" evidence="5">
    <location>
        <begin position="99"/>
        <end position="120"/>
    </location>
</feature>
<dbReference type="EMBL" id="VYSA01000001">
    <property type="protein sequence ID" value="KAA9111684.1"/>
    <property type="molecule type" value="Genomic_DNA"/>
</dbReference>
<feature type="transmembrane region" description="Helical" evidence="5">
    <location>
        <begin position="355"/>
        <end position="378"/>
    </location>
</feature>
<proteinExistence type="predicted"/>
<dbReference type="PANTHER" id="PTHR42718">
    <property type="entry name" value="MAJOR FACILITATOR SUPERFAMILY MULTIDRUG TRANSPORTER MFSC"/>
    <property type="match status" value="1"/>
</dbReference>
<keyword evidence="8" id="KW-1185">Reference proteome</keyword>
<name>A0A5J5J930_9MICO</name>
<keyword evidence="4 5" id="KW-0472">Membrane</keyword>
<feature type="transmembrane region" description="Helical" evidence="5">
    <location>
        <begin position="424"/>
        <end position="443"/>
    </location>
</feature>
<feature type="transmembrane region" description="Helical" evidence="5">
    <location>
        <begin position="323"/>
        <end position="343"/>
    </location>
</feature>
<feature type="transmembrane region" description="Helical" evidence="5">
    <location>
        <begin position="399"/>
        <end position="418"/>
    </location>
</feature>
<dbReference type="AlphaFoldDB" id="A0A5J5J930"/>
<dbReference type="GO" id="GO:0022857">
    <property type="term" value="F:transmembrane transporter activity"/>
    <property type="evidence" value="ECO:0007669"/>
    <property type="project" value="InterPro"/>
</dbReference>
<evidence type="ECO:0000256" key="2">
    <source>
        <dbReference type="ARBA" id="ARBA00022692"/>
    </source>
</evidence>
<feature type="transmembrane region" description="Helical" evidence="5">
    <location>
        <begin position="73"/>
        <end position="93"/>
    </location>
</feature>
<reference evidence="8" key="1">
    <citation type="submission" date="2019-09" db="EMBL/GenBank/DDBJ databases">
        <title>Mumia zhuanghuii sp. nov. isolated from the intestinal contents of plateau pika (Ochotona curzoniae) in the Qinghai-Tibet plateau of China.</title>
        <authorList>
            <person name="Tian Z."/>
        </authorList>
    </citation>
    <scope>NUCLEOTIDE SEQUENCE [LARGE SCALE GENOMIC DNA]</scope>
    <source>
        <strain evidence="8">JCM 30598</strain>
    </source>
</reference>
<dbReference type="Pfam" id="PF07690">
    <property type="entry name" value="MFS_1"/>
    <property type="match status" value="1"/>
</dbReference>
<dbReference type="OrthoDB" id="7375466at2"/>
<feature type="transmembrane region" description="Helical" evidence="5">
    <location>
        <begin position="160"/>
        <end position="181"/>
    </location>
</feature>
<dbReference type="CDD" id="cd17321">
    <property type="entry name" value="MFS_MMR_MDR_like"/>
    <property type="match status" value="1"/>
</dbReference>
<dbReference type="PROSITE" id="PS50850">
    <property type="entry name" value="MFS"/>
    <property type="match status" value="1"/>
</dbReference>
<comment type="caution">
    <text evidence="7">The sequence shown here is derived from an EMBL/GenBank/DDBJ whole genome shotgun (WGS) entry which is preliminary data.</text>
</comment>
<feature type="transmembrane region" description="Helical" evidence="5">
    <location>
        <begin position="45"/>
        <end position="66"/>
    </location>
</feature>
<dbReference type="InterPro" id="IPR020846">
    <property type="entry name" value="MFS_dom"/>
</dbReference>
<dbReference type="Gene3D" id="1.20.1720.10">
    <property type="entry name" value="Multidrug resistance protein D"/>
    <property type="match status" value="1"/>
</dbReference>
<dbReference type="GO" id="GO:0005886">
    <property type="term" value="C:plasma membrane"/>
    <property type="evidence" value="ECO:0007669"/>
    <property type="project" value="UniProtKB-SubCell"/>
</dbReference>
<dbReference type="PANTHER" id="PTHR42718:SF42">
    <property type="entry name" value="EXPORT PROTEIN"/>
    <property type="match status" value="1"/>
</dbReference>
<dbReference type="Proteomes" id="UP000325827">
    <property type="component" value="Unassembled WGS sequence"/>
</dbReference>
<dbReference type="SUPFAM" id="SSF103473">
    <property type="entry name" value="MFS general substrate transporter"/>
    <property type="match status" value="1"/>
</dbReference>